<dbReference type="PROSITE" id="PS00092">
    <property type="entry name" value="N6_MTASE"/>
    <property type="match status" value="1"/>
</dbReference>
<dbReference type="Pfam" id="PF08468">
    <property type="entry name" value="MTS_N"/>
    <property type="match status" value="1"/>
</dbReference>
<dbReference type="PANTHER" id="PTHR47816:SF4">
    <property type="entry name" value="RIBOSOMAL RNA SMALL SUBUNIT METHYLTRANSFERASE C"/>
    <property type="match status" value="1"/>
</dbReference>
<dbReference type="PANTHER" id="PTHR47816">
    <property type="entry name" value="RIBOSOMAL RNA SMALL SUBUNIT METHYLTRANSFERASE C"/>
    <property type="match status" value="1"/>
</dbReference>
<dbReference type="Proteomes" id="UP001596364">
    <property type="component" value="Unassembled WGS sequence"/>
</dbReference>
<evidence type="ECO:0000313" key="9">
    <source>
        <dbReference type="EMBL" id="MFC6441103.1"/>
    </source>
</evidence>
<evidence type="ECO:0000256" key="1">
    <source>
        <dbReference type="ARBA" id="ARBA00022490"/>
    </source>
</evidence>
<evidence type="ECO:0000256" key="5">
    <source>
        <dbReference type="ARBA" id="ARBA00022691"/>
    </source>
</evidence>
<keyword evidence="2 6" id="KW-0698">rRNA processing</keyword>
<dbReference type="InterPro" id="IPR002052">
    <property type="entry name" value="DNA_methylase_N6_adenine_CS"/>
</dbReference>
<dbReference type="GO" id="GO:0008168">
    <property type="term" value="F:methyltransferase activity"/>
    <property type="evidence" value="ECO:0007669"/>
    <property type="project" value="UniProtKB-KW"/>
</dbReference>
<evidence type="ECO:0000259" key="8">
    <source>
        <dbReference type="Pfam" id="PF08468"/>
    </source>
</evidence>
<evidence type="ECO:0000259" key="7">
    <source>
        <dbReference type="Pfam" id="PF05175"/>
    </source>
</evidence>
<reference evidence="10" key="1">
    <citation type="journal article" date="2019" name="Int. J. Syst. Evol. Microbiol.">
        <title>The Global Catalogue of Microorganisms (GCM) 10K type strain sequencing project: providing services to taxonomists for standard genome sequencing and annotation.</title>
        <authorList>
            <consortium name="The Broad Institute Genomics Platform"/>
            <consortium name="The Broad Institute Genome Sequencing Center for Infectious Disease"/>
            <person name="Wu L."/>
            <person name="Ma J."/>
        </authorList>
    </citation>
    <scope>NUCLEOTIDE SEQUENCE [LARGE SCALE GENOMIC DNA]</scope>
    <source>
        <strain evidence="10">CGMCC 1.16031</strain>
    </source>
</reference>
<evidence type="ECO:0000256" key="2">
    <source>
        <dbReference type="ARBA" id="ARBA00022552"/>
    </source>
</evidence>
<proteinExistence type="inferred from homology"/>
<keyword evidence="4 6" id="KW-0808">Transferase</keyword>
<feature type="domain" description="Methyltransferase small" evidence="7">
    <location>
        <begin position="166"/>
        <end position="331"/>
    </location>
</feature>
<comment type="catalytic activity">
    <reaction evidence="6">
        <text>guanosine(1207) in 16S rRNA + S-adenosyl-L-methionine = N(2)-methylguanosine(1207) in 16S rRNA + S-adenosyl-L-homocysteine + H(+)</text>
        <dbReference type="Rhea" id="RHEA:42736"/>
        <dbReference type="Rhea" id="RHEA-COMP:10213"/>
        <dbReference type="Rhea" id="RHEA-COMP:10214"/>
        <dbReference type="ChEBI" id="CHEBI:15378"/>
        <dbReference type="ChEBI" id="CHEBI:57856"/>
        <dbReference type="ChEBI" id="CHEBI:59789"/>
        <dbReference type="ChEBI" id="CHEBI:74269"/>
        <dbReference type="ChEBI" id="CHEBI:74481"/>
        <dbReference type="EC" id="2.1.1.172"/>
    </reaction>
</comment>
<dbReference type="GO" id="GO:0032259">
    <property type="term" value="P:methylation"/>
    <property type="evidence" value="ECO:0007669"/>
    <property type="project" value="UniProtKB-KW"/>
</dbReference>
<keyword evidence="3 6" id="KW-0489">Methyltransferase</keyword>
<evidence type="ECO:0000256" key="3">
    <source>
        <dbReference type="ARBA" id="ARBA00022603"/>
    </source>
</evidence>
<dbReference type="InterPro" id="IPR013675">
    <property type="entry name" value="Mtase_sm_N"/>
</dbReference>
<dbReference type="InterPro" id="IPR046977">
    <property type="entry name" value="RsmC/RlmG"/>
</dbReference>
<organism evidence="9 10">
    <name type="scientific">Pseudobowmanella zhangzhouensis</name>
    <dbReference type="NCBI Taxonomy" id="1537679"/>
    <lineage>
        <taxon>Bacteria</taxon>
        <taxon>Pseudomonadati</taxon>
        <taxon>Pseudomonadota</taxon>
        <taxon>Gammaproteobacteria</taxon>
        <taxon>Alteromonadales</taxon>
        <taxon>Alteromonadaceae</taxon>
    </lineage>
</organism>
<dbReference type="Pfam" id="PF05175">
    <property type="entry name" value="MTS"/>
    <property type="match status" value="1"/>
</dbReference>
<gene>
    <name evidence="6" type="primary">rsmC</name>
    <name evidence="9" type="ORF">ACFP85_13205</name>
</gene>
<name>A0ABW1XLY2_9ALTE</name>
<keyword evidence="1 6" id="KW-0963">Cytoplasm</keyword>
<feature type="domain" description="Methyltransferase small N-terminal" evidence="8">
    <location>
        <begin position="6"/>
        <end position="156"/>
    </location>
</feature>
<comment type="function">
    <text evidence="6">Specifically methylates the guanine in position 1207 of 16S rRNA in the 30S particle.</text>
</comment>
<evidence type="ECO:0000256" key="4">
    <source>
        <dbReference type="ARBA" id="ARBA00022679"/>
    </source>
</evidence>
<dbReference type="SUPFAM" id="SSF53335">
    <property type="entry name" value="S-adenosyl-L-methionine-dependent methyltransferases"/>
    <property type="match status" value="1"/>
</dbReference>
<dbReference type="InterPro" id="IPR023543">
    <property type="entry name" value="rRNA_ssu_MeTfrase_C"/>
</dbReference>
<protein>
    <recommendedName>
        <fullName evidence="6">Ribosomal RNA small subunit methyltransferase C</fullName>
        <ecNumber evidence="6">2.1.1.172</ecNumber>
    </recommendedName>
    <alternativeName>
        <fullName evidence="6">16S rRNA m2G1207 methyltransferase</fullName>
    </alternativeName>
    <alternativeName>
        <fullName evidence="6">rRNA (guanine-N(2)-)-methyltransferase RsmC</fullName>
    </alternativeName>
</protein>
<dbReference type="HAMAP" id="MF_01862">
    <property type="entry name" value="16SrRNA_methyltr_C"/>
    <property type="match status" value="1"/>
</dbReference>
<dbReference type="Gene3D" id="3.40.50.150">
    <property type="entry name" value="Vaccinia Virus protein VP39"/>
    <property type="match status" value="2"/>
</dbReference>
<dbReference type="RefSeq" id="WP_131258559.1">
    <property type="nucleotide sequence ID" value="NZ_JBHSUS010000001.1"/>
</dbReference>
<keyword evidence="5 6" id="KW-0949">S-adenosyl-L-methionine</keyword>
<evidence type="ECO:0000256" key="6">
    <source>
        <dbReference type="HAMAP-Rule" id="MF_01862"/>
    </source>
</evidence>
<sequence>MLSNPSQLLVRNAHLFEQGQWLLANAEDAQVFSELDGDIDGFHQNWQIYSQLKTQNNHEFAVALASEKRYDGIVLYMPKAKEHAAMLLANLACHLKPGGCLMLVGENNSGVKSAPKLLADYGHKAVKLDAARHCSLFNMVLSAEVKPFNLDQWAKEFEVNIAEHNLRIYSLPGIFSHKSLDDGTKLLLENLKPIPTAPVLDFACGAGIIGVYLAKKNPAIQLTMSDVSAIAVHCAGRTAEINGVTADVLASDGLKDITRKFAAIYTNPPFHTGTHTDYSITEQFLRDANAHLGVNGSLTLVANAFLDYPPIMEKHLAAPLVMAHTTRFKLYHCQK</sequence>
<dbReference type="InterPro" id="IPR007848">
    <property type="entry name" value="Small_mtfrase_dom"/>
</dbReference>
<comment type="caution">
    <text evidence="9">The sequence shown here is derived from an EMBL/GenBank/DDBJ whole genome shotgun (WGS) entry which is preliminary data.</text>
</comment>
<evidence type="ECO:0000313" key="10">
    <source>
        <dbReference type="Proteomes" id="UP001596364"/>
    </source>
</evidence>
<keyword evidence="10" id="KW-1185">Reference proteome</keyword>
<dbReference type="EMBL" id="JBHSUS010000001">
    <property type="protein sequence ID" value="MFC6441103.1"/>
    <property type="molecule type" value="Genomic_DNA"/>
</dbReference>
<dbReference type="CDD" id="cd02440">
    <property type="entry name" value="AdoMet_MTases"/>
    <property type="match status" value="1"/>
</dbReference>
<comment type="subcellular location">
    <subcellularLocation>
        <location evidence="6">Cytoplasm</location>
    </subcellularLocation>
</comment>
<dbReference type="InterPro" id="IPR029063">
    <property type="entry name" value="SAM-dependent_MTases_sf"/>
</dbReference>
<accession>A0ABW1XLY2</accession>
<comment type="subunit">
    <text evidence="6">Monomer.</text>
</comment>
<dbReference type="EC" id="2.1.1.172" evidence="6"/>
<comment type="similarity">
    <text evidence="6">Belongs to the methyltransferase superfamily. RsmC family.</text>
</comment>